<reference evidence="9" key="1">
    <citation type="submission" date="2022-03" db="EMBL/GenBank/DDBJ databases">
        <authorList>
            <person name="Sayadi A."/>
        </authorList>
    </citation>
    <scope>NUCLEOTIDE SEQUENCE</scope>
</reference>
<keyword evidence="10" id="KW-1185">Reference proteome</keyword>
<evidence type="ECO:0000256" key="6">
    <source>
        <dbReference type="ARBA" id="ARBA00048117"/>
    </source>
</evidence>
<dbReference type="EMBL" id="CAKOFQ010007326">
    <property type="protein sequence ID" value="CAH1998372.1"/>
    <property type="molecule type" value="Genomic_DNA"/>
</dbReference>
<dbReference type="GO" id="GO:0008033">
    <property type="term" value="P:tRNA processing"/>
    <property type="evidence" value="ECO:0007669"/>
    <property type="project" value="UniProtKB-KW"/>
</dbReference>
<keyword evidence="7" id="KW-0472">Membrane</keyword>
<comment type="catalytic activity">
    <reaction evidence="6">
        <text>L-threonylcarbamoyladenylate + adenosine(37) in tRNA = N(6)-L-threonylcarbamoyladenosine(37) in tRNA + AMP + H(+)</text>
        <dbReference type="Rhea" id="RHEA:37059"/>
        <dbReference type="Rhea" id="RHEA-COMP:10162"/>
        <dbReference type="Rhea" id="RHEA-COMP:10163"/>
        <dbReference type="ChEBI" id="CHEBI:15378"/>
        <dbReference type="ChEBI" id="CHEBI:73682"/>
        <dbReference type="ChEBI" id="CHEBI:74411"/>
        <dbReference type="ChEBI" id="CHEBI:74418"/>
        <dbReference type="ChEBI" id="CHEBI:456215"/>
        <dbReference type="EC" id="2.3.1.234"/>
    </reaction>
</comment>
<gene>
    <name evidence="9" type="ORF">ACAOBT_LOCUS24335</name>
</gene>
<dbReference type="InterPro" id="IPR043129">
    <property type="entry name" value="ATPase_NBD"/>
</dbReference>
<keyword evidence="7" id="KW-0812">Transmembrane</keyword>
<evidence type="ECO:0000259" key="8">
    <source>
        <dbReference type="Pfam" id="PF00814"/>
    </source>
</evidence>
<proteinExistence type="predicted"/>
<comment type="caution">
    <text evidence="9">The sequence shown here is derived from an EMBL/GenBank/DDBJ whole genome shotgun (WGS) entry which is preliminary data.</text>
</comment>
<dbReference type="InterPro" id="IPR017861">
    <property type="entry name" value="KAE1/TsaD"/>
</dbReference>
<protein>
    <recommendedName>
        <fullName evidence="1">N(6)-L-threonylcarbamoyladenine synthase</fullName>
        <ecNumber evidence="1">2.3.1.234</ecNumber>
    </recommendedName>
</protein>
<feature type="domain" description="Gcp-like" evidence="8">
    <location>
        <begin position="2"/>
        <end position="206"/>
    </location>
</feature>
<evidence type="ECO:0000256" key="7">
    <source>
        <dbReference type="SAM" id="Phobius"/>
    </source>
</evidence>
<evidence type="ECO:0000313" key="9">
    <source>
        <dbReference type="EMBL" id="CAH1998372.1"/>
    </source>
</evidence>
<name>A0A9P0LMN2_ACAOB</name>
<keyword evidence="4" id="KW-0479">Metal-binding</keyword>
<dbReference type="OrthoDB" id="10259622at2759"/>
<feature type="transmembrane region" description="Helical" evidence="7">
    <location>
        <begin position="38"/>
        <end position="57"/>
    </location>
</feature>
<accession>A0A9P0LMN2</accession>
<dbReference type="Proteomes" id="UP001152888">
    <property type="component" value="Unassembled WGS sequence"/>
</dbReference>
<dbReference type="PRINTS" id="PR00789">
    <property type="entry name" value="OSIALOPTASE"/>
</dbReference>
<evidence type="ECO:0000256" key="3">
    <source>
        <dbReference type="ARBA" id="ARBA00022694"/>
    </source>
</evidence>
<dbReference type="InterPro" id="IPR000905">
    <property type="entry name" value="Gcp-like_dom"/>
</dbReference>
<evidence type="ECO:0000313" key="10">
    <source>
        <dbReference type="Proteomes" id="UP001152888"/>
    </source>
</evidence>
<dbReference type="PANTHER" id="PTHR11735">
    <property type="entry name" value="TRNA N6-ADENOSINE THREONYLCARBAMOYLTRANSFERASE"/>
    <property type="match status" value="1"/>
</dbReference>
<evidence type="ECO:0000256" key="5">
    <source>
        <dbReference type="ARBA" id="ARBA00023315"/>
    </source>
</evidence>
<dbReference type="GO" id="GO:0005739">
    <property type="term" value="C:mitochondrion"/>
    <property type="evidence" value="ECO:0007669"/>
    <property type="project" value="TreeGrafter"/>
</dbReference>
<dbReference type="AlphaFoldDB" id="A0A9P0LMN2"/>
<evidence type="ECO:0000256" key="1">
    <source>
        <dbReference type="ARBA" id="ARBA00012156"/>
    </source>
</evidence>
<evidence type="ECO:0000256" key="4">
    <source>
        <dbReference type="ARBA" id="ARBA00022723"/>
    </source>
</evidence>
<dbReference type="GO" id="GO:0046872">
    <property type="term" value="F:metal ion binding"/>
    <property type="evidence" value="ECO:0007669"/>
    <property type="project" value="UniProtKB-KW"/>
</dbReference>
<keyword evidence="7" id="KW-1133">Transmembrane helix</keyword>
<dbReference type="Gene3D" id="3.30.420.40">
    <property type="match status" value="2"/>
</dbReference>
<dbReference type="PANTHER" id="PTHR11735:SF6">
    <property type="entry name" value="TRNA N6-ADENOSINE THREONYLCARBAMOYLTRANSFERASE, MITOCHONDRIAL"/>
    <property type="match status" value="1"/>
</dbReference>
<organism evidence="9 10">
    <name type="scientific">Acanthoscelides obtectus</name>
    <name type="common">Bean weevil</name>
    <name type="synonym">Bruchus obtectus</name>
    <dbReference type="NCBI Taxonomy" id="200917"/>
    <lineage>
        <taxon>Eukaryota</taxon>
        <taxon>Metazoa</taxon>
        <taxon>Ecdysozoa</taxon>
        <taxon>Arthropoda</taxon>
        <taxon>Hexapoda</taxon>
        <taxon>Insecta</taxon>
        <taxon>Pterygota</taxon>
        <taxon>Neoptera</taxon>
        <taxon>Endopterygota</taxon>
        <taxon>Coleoptera</taxon>
        <taxon>Polyphaga</taxon>
        <taxon>Cucujiformia</taxon>
        <taxon>Chrysomeloidea</taxon>
        <taxon>Chrysomelidae</taxon>
        <taxon>Bruchinae</taxon>
        <taxon>Bruchini</taxon>
        <taxon>Acanthoscelides</taxon>
    </lineage>
</organism>
<dbReference type="GO" id="GO:0061711">
    <property type="term" value="F:tRNA N(6)-L-threonylcarbamoyladenine synthase activity"/>
    <property type="evidence" value="ECO:0007669"/>
    <property type="project" value="UniProtKB-EC"/>
</dbReference>
<keyword evidence="5" id="KW-0012">Acyltransferase</keyword>
<dbReference type="SUPFAM" id="SSF53067">
    <property type="entry name" value="Actin-like ATPase domain"/>
    <property type="match status" value="1"/>
</dbReference>
<dbReference type="EC" id="2.3.1.234" evidence="1"/>
<keyword evidence="3" id="KW-0819">tRNA processing</keyword>
<evidence type="ECO:0000256" key="2">
    <source>
        <dbReference type="ARBA" id="ARBA00022679"/>
    </source>
</evidence>
<keyword evidence="2" id="KW-0808">Transferase</keyword>
<sequence length="329" mass="37990">MIGMRYGKYLCKKYNKPFIPIHHMEAHTLTARMHDSTVTFPFLVLLISGGHCLLAVAEKVDRFLLLGESLDDAPGEAFDKMARRMKLKNLPDYSTLSGGQAFELAAQKADNPLQYSFTTPLLQYKNCNFSFAGLKNQLQRQLIREEREKDIPADGVIPGIHNLCAGFQLAITRHLCHRLQRGMDYVERKNMIQSDNRILGKMAAKKRKSSEDYVKFRFTFIEKDELQLPQYMICIKVLSNDRMRPNRLERHLKQQHPTLVLKTKEFFSAKAESIKRMRLNKSESYHTASFEIAFMIVKQEKPDTISEELIKSCVLKATQLILGKMQSKK</sequence>
<dbReference type="Pfam" id="PF00814">
    <property type="entry name" value="TsaD"/>
    <property type="match status" value="1"/>
</dbReference>